<dbReference type="OrthoDB" id="7872036at2"/>
<gene>
    <name evidence="1" type="ORF">RHODGE_RHODGE_03524</name>
</gene>
<accession>A0A3S5CYK2</accession>
<evidence type="ECO:0000313" key="1">
    <source>
        <dbReference type="EMBL" id="VCU10335.1"/>
    </source>
</evidence>
<sequence length="676" mass="72879">MSVLDTITGRLKIVPPEAVRPFVAHMPAPIPGESLLGFVTRCLACTPTEQTSRGLAFAGIGKLVPFALPTTLADPDRISGLATLLKTDADEIAARLHKPGTLPGVQTEAIDFFGVMIRSEYRELKIRRVAPGALGKGTPFHRALWDIRLFSFDPHTREQLISACPVCGHALGWTRPRGIDVCDRCVNTSGLPNVFLADFPQPLVEVADGEALDFVTGLVDPDPDRKAAARRLLTGPWADLDNSTLFEAVVAFACALTAAPDGPTSTLERPKKLDTYARFTPNVLAGAGRAIIGGDAGFSTIANHVRAIANERPGHYGVRKELGPLYAMAHDQHLPAVVRTLVRDGIERDMARTAEAGVLRRADYARDERWLPAEALAKITGLPRKNLGWLAASGAIPVVTSAEAGLSPRLMKVADVAPLVPLFEDALHEKFAAGMLAVKPEVLPALVERGLIERMEGPVLGLLQAEGPYFRRSTVERVLAAIAARAEEGGPSLPLPRGMRISKAVKRLGIAPVPWDAVIAAIVSGKAAVRQHFGRNRNWLTAVSVADVGRFVEAVTAEIGEAPISADAWIGNQVAAEILGVTEVTVWKLAKAGRLARKGADPLKAFARADVEALAREFVFVPEIVRHAGIARARDVPAWLREHGIEPAFTLEENRGFAFRRERVEVLLDHKPETRA</sequence>
<name>A0A3S5CYK2_9BRAD</name>
<proteinExistence type="predicted"/>
<dbReference type="Proteomes" id="UP000289200">
    <property type="component" value="Unassembled WGS sequence"/>
</dbReference>
<comment type="caution">
    <text evidence="1">The sequence shown here is derived from an EMBL/GenBank/DDBJ whole genome shotgun (WGS) entry which is preliminary data.</text>
</comment>
<evidence type="ECO:0008006" key="3">
    <source>
        <dbReference type="Google" id="ProtNLM"/>
    </source>
</evidence>
<dbReference type="RefSeq" id="WP_129610402.1">
    <property type="nucleotide sequence ID" value="NZ_UWOC01000167.1"/>
</dbReference>
<reference evidence="2" key="1">
    <citation type="submission" date="2018-10" db="EMBL/GenBank/DDBJ databases">
        <authorList>
            <person name="Peiro R."/>
            <person name="Begona"/>
            <person name="Cbmso G."/>
            <person name="Lopez M."/>
            <person name="Gonzalez S."/>
            <person name="Sacristan E."/>
            <person name="Castillo E."/>
        </authorList>
    </citation>
    <scope>NUCLEOTIDE SEQUENCE [LARGE SCALE GENOMIC DNA]</scope>
</reference>
<protein>
    <recommendedName>
        <fullName evidence="3">TniQ protein</fullName>
    </recommendedName>
</protein>
<organism evidence="1 2">
    <name type="scientific">Rhodoplanes serenus</name>
    <dbReference type="NCBI Taxonomy" id="200615"/>
    <lineage>
        <taxon>Bacteria</taxon>
        <taxon>Pseudomonadati</taxon>
        <taxon>Pseudomonadota</taxon>
        <taxon>Alphaproteobacteria</taxon>
        <taxon>Hyphomicrobiales</taxon>
        <taxon>Nitrobacteraceae</taxon>
        <taxon>Rhodoplanes</taxon>
    </lineage>
</organism>
<dbReference type="EMBL" id="UWOC01000167">
    <property type="protein sequence ID" value="VCU10335.1"/>
    <property type="molecule type" value="Genomic_DNA"/>
</dbReference>
<dbReference type="AlphaFoldDB" id="A0A3S5CYK2"/>
<evidence type="ECO:0000313" key="2">
    <source>
        <dbReference type="Proteomes" id="UP000289200"/>
    </source>
</evidence>
<keyword evidence="2" id="KW-1185">Reference proteome</keyword>